<dbReference type="PATRIC" id="fig|1227498.3.peg.1516"/>
<protein>
    <recommendedName>
        <fullName evidence="2">Plasmid pRiA4b Orf3-like domain-containing protein</fullName>
    </recommendedName>
</protein>
<dbReference type="STRING" id="1227498.C492_07475"/>
<dbReference type="EMBL" id="AOIA01000052">
    <property type="protein sequence ID" value="ELY62727.1"/>
    <property type="molecule type" value="Genomic_DNA"/>
</dbReference>
<dbReference type="AlphaFoldDB" id="L9XMD3"/>
<evidence type="ECO:0000256" key="1">
    <source>
        <dbReference type="SAM" id="MobiDB-lite"/>
    </source>
</evidence>
<keyword evidence="4" id="KW-1185">Reference proteome</keyword>
<reference evidence="3 4" key="1">
    <citation type="journal article" date="2014" name="PLoS Genet.">
        <title>Phylogenetically driven sequencing of extremely halophilic archaea reveals strategies for static and dynamic osmo-response.</title>
        <authorList>
            <person name="Becker E.A."/>
            <person name="Seitzer P.M."/>
            <person name="Tritt A."/>
            <person name="Larsen D."/>
            <person name="Krusor M."/>
            <person name="Yao A.I."/>
            <person name="Wu D."/>
            <person name="Madern D."/>
            <person name="Eisen J.A."/>
            <person name="Darling A.E."/>
            <person name="Facciotti M.T."/>
        </authorList>
    </citation>
    <scope>NUCLEOTIDE SEQUENCE [LARGE SCALE GENOMIC DNA]</scope>
    <source>
        <strain evidence="3 4">DSM 18795</strain>
    </source>
</reference>
<dbReference type="InterPro" id="IPR024047">
    <property type="entry name" value="MM3350-like_sf"/>
</dbReference>
<dbReference type="Proteomes" id="UP000011531">
    <property type="component" value="Unassembled WGS sequence"/>
</dbReference>
<comment type="caution">
    <text evidence="3">The sequence shown here is derived from an EMBL/GenBank/DDBJ whole genome shotgun (WGS) entry which is preliminary data.</text>
</comment>
<dbReference type="SUPFAM" id="SSF159941">
    <property type="entry name" value="MM3350-like"/>
    <property type="match status" value="1"/>
</dbReference>
<evidence type="ECO:0000313" key="3">
    <source>
        <dbReference type="EMBL" id="ELY62727.1"/>
    </source>
</evidence>
<name>L9XMD3_9EURY</name>
<sequence>MTVYTLRVELAPNPPMFDPDEGEEVWCDIEVDETHTLEELHEVIFEAFDRWDAHMYEFMTYDADGIATRSYAMPEQYEGGPSWPAMEPEQIERAISQVGADNEPEGAKERFRELRQNPPEEGNASETTIGELNPEVLKWLYYEFDFGDSWEHIITVEESREESLDSDPVIVEKQGPIPPQYRDPAE</sequence>
<accession>L9XMD3</accession>
<dbReference type="RefSeq" id="WP_008421923.1">
    <property type="nucleotide sequence ID" value="NZ_AOIA01000052.1"/>
</dbReference>
<dbReference type="Pfam" id="PF07929">
    <property type="entry name" value="PRiA4_ORF3"/>
    <property type="match status" value="1"/>
</dbReference>
<gene>
    <name evidence="3" type="ORF">C492_07475</name>
</gene>
<organism evidence="3 4">
    <name type="scientific">Natronococcus jeotgali DSM 18795</name>
    <dbReference type="NCBI Taxonomy" id="1227498"/>
    <lineage>
        <taxon>Archaea</taxon>
        <taxon>Methanobacteriati</taxon>
        <taxon>Methanobacteriota</taxon>
        <taxon>Stenosarchaea group</taxon>
        <taxon>Halobacteria</taxon>
        <taxon>Halobacteriales</taxon>
        <taxon>Natrialbaceae</taxon>
        <taxon>Natronococcus</taxon>
    </lineage>
</organism>
<proteinExistence type="predicted"/>
<evidence type="ECO:0000259" key="2">
    <source>
        <dbReference type="Pfam" id="PF07929"/>
    </source>
</evidence>
<feature type="compositionally biased region" description="Pro residues" evidence="1">
    <location>
        <begin position="176"/>
        <end position="186"/>
    </location>
</feature>
<dbReference type="OrthoDB" id="184430at2157"/>
<feature type="domain" description="Plasmid pRiA4b Orf3-like" evidence="2">
    <location>
        <begin position="21"/>
        <end position="179"/>
    </location>
</feature>
<dbReference type="Gene3D" id="3.10.290.30">
    <property type="entry name" value="MM3350-like"/>
    <property type="match status" value="1"/>
</dbReference>
<feature type="region of interest" description="Disordered" evidence="1">
    <location>
        <begin position="158"/>
        <end position="186"/>
    </location>
</feature>
<dbReference type="InterPro" id="IPR012912">
    <property type="entry name" value="Plasmid_pRiA4b_Orf3-like"/>
</dbReference>
<evidence type="ECO:0000313" key="4">
    <source>
        <dbReference type="Proteomes" id="UP000011531"/>
    </source>
</evidence>